<evidence type="ECO:0000313" key="5">
    <source>
        <dbReference type="Proteomes" id="UP001153620"/>
    </source>
</evidence>
<keyword evidence="5" id="KW-1185">Reference proteome</keyword>
<dbReference type="EMBL" id="OU895880">
    <property type="protein sequence ID" value="CAH1734989.1"/>
    <property type="molecule type" value="Genomic_DNA"/>
</dbReference>
<dbReference type="Gene3D" id="1.20.58.420">
    <property type="entry name" value="AHSP"/>
    <property type="match status" value="1"/>
</dbReference>
<reference evidence="4" key="2">
    <citation type="submission" date="2022-10" db="EMBL/GenBank/DDBJ databases">
        <authorList>
            <consortium name="ENA_rothamsted_submissions"/>
            <consortium name="culmorum"/>
            <person name="King R."/>
        </authorList>
    </citation>
    <scope>NUCLEOTIDE SEQUENCE</scope>
</reference>
<gene>
    <name evidence="4" type="ORF">CHIRRI_LOCUS14276</name>
</gene>
<evidence type="ECO:0000256" key="1">
    <source>
        <dbReference type="ARBA" id="ARBA00022801"/>
    </source>
</evidence>
<dbReference type="Pfam" id="PF02263">
    <property type="entry name" value="GBP"/>
    <property type="match status" value="1"/>
</dbReference>
<dbReference type="Gene3D" id="3.40.50.300">
    <property type="entry name" value="P-loop containing nucleotide triphosphate hydrolases"/>
    <property type="match status" value="1"/>
</dbReference>
<dbReference type="PANTHER" id="PTHR10751">
    <property type="entry name" value="GUANYLATE BINDING PROTEIN"/>
    <property type="match status" value="1"/>
</dbReference>
<feature type="coiled-coil region" evidence="2">
    <location>
        <begin position="475"/>
        <end position="512"/>
    </location>
</feature>
<proteinExistence type="predicted"/>
<evidence type="ECO:0000259" key="3">
    <source>
        <dbReference type="Pfam" id="PF02263"/>
    </source>
</evidence>
<dbReference type="SUPFAM" id="SSF52540">
    <property type="entry name" value="P-loop containing nucleoside triphosphate hydrolases"/>
    <property type="match status" value="1"/>
</dbReference>
<feature type="domain" description="Guanylate-binding protein N-terminal" evidence="3">
    <location>
        <begin position="59"/>
        <end position="335"/>
    </location>
</feature>
<evidence type="ECO:0000256" key="2">
    <source>
        <dbReference type="SAM" id="Coils"/>
    </source>
</evidence>
<accession>A0A9P0NQH2</accession>
<reference evidence="4" key="1">
    <citation type="submission" date="2022-01" db="EMBL/GenBank/DDBJ databases">
        <authorList>
            <person name="King R."/>
        </authorList>
    </citation>
    <scope>NUCLEOTIDE SEQUENCE</scope>
</reference>
<dbReference type="SUPFAM" id="SSF48340">
    <property type="entry name" value="Interferon-induced guanylate-binding protein 1 (GBP1), C-terminal domain"/>
    <property type="match status" value="1"/>
</dbReference>
<dbReference type="InterPro" id="IPR015894">
    <property type="entry name" value="Guanylate-bd_N"/>
</dbReference>
<dbReference type="AlphaFoldDB" id="A0A9P0NQH2"/>
<dbReference type="InterPro" id="IPR027417">
    <property type="entry name" value="P-loop_NTPase"/>
</dbReference>
<dbReference type="GO" id="GO:0005525">
    <property type="term" value="F:GTP binding"/>
    <property type="evidence" value="ECO:0007669"/>
    <property type="project" value="InterPro"/>
</dbReference>
<protein>
    <recommendedName>
        <fullName evidence="3">Guanylate-binding protein N-terminal domain-containing protein</fullName>
    </recommendedName>
</protein>
<keyword evidence="1" id="KW-0378">Hydrolase</keyword>
<organism evidence="4 5">
    <name type="scientific">Chironomus riparius</name>
    <dbReference type="NCBI Taxonomy" id="315576"/>
    <lineage>
        <taxon>Eukaryota</taxon>
        <taxon>Metazoa</taxon>
        <taxon>Ecdysozoa</taxon>
        <taxon>Arthropoda</taxon>
        <taxon>Hexapoda</taxon>
        <taxon>Insecta</taxon>
        <taxon>Pterygota</taxon>
        <taxon>Neoptera</taxon>
        <taxon>Endopterygota</taxon>
        <taxon>Diptera</taxon>
        <taxon>Nematocera</taxon>
        <taxon>Chironomoidea</taxon>
        <taxon>Chironomidae</taxon>
        <taxon>Chironominae</taxon>
        <taxon>Chironomus</taxon>
    </lineage>
</organism>
<evidence type="ECO:0000313" key="4">
    <source>
        <dbReference type="EMBL" id="CAH1734989.1"/>
    </source>
</evidence>
<sequence length="606" mass="70308">MTHLQHITCYFNNISHVFILSLVTFSKNLNMIEIRHHTFGQPIIILEFDDSQEVIIYNDKLDSIFNHPEIQDRKVVILSLIGAFRGGKSFFLDYCLRFLYAHFPSINNPNKVTSFIFKKDDTWMGEPDEPLTGFSWRSGTKRDTTGIIMWNDVFLHTLDRTGEKIAIFVMDTQGLFDNESTPADNSRIFALGNLISSIQLLNLMNRAQEDHFQYLQFATEFAKFAGSSMIEKPFQNLTFLIRDWNNDDEYSYGTAGGNKYIKEVLSPNNCNNQELQSVRETIFECFNKIECCLLPYPGKIVASRKNYDGRWSEMNEEFRSELKTFIEFLLMPDNLIIKQINSIDVNVKDMSQYLKNFFTIFQSTEVPRTSSIYEFTVESHMNSLVKKCVNDYKMTVYRNSDLITKESMPIIHEKCKEKALVLYSHEKKMGSSEHDEKFRTELIDEIDKFYEYFNEQSEQKSKEIEAELMVQHAAIVREQQQRLEATEALIQAEERLRRLEDRQNQIEAAEYERQRMMYEARVHAEQLRTQDMEMRFREQGEFRRTLISVVGVVALVGATVVTGGLPAGMSAVTEGSYAIVRSAAAVEEAVIAVESVWSSIKRCLIM</sequence>
<dbReference type="GO" id="GO:0003924">
    <property type="term" value="F:GTPase activity"/>
    <property type="evidence" value="ECO:0007669"/>
    <property type="project" value="InterPro"/>
</dbReference>
<name>A0A9P0NQH2_9DIPT</name>
<dbReference type="InterPro" id="IPR036543">
    <property type="entry name" value="Guanylate-bd_C_sf"/>
</dbReference>
<dbReference type="Proteomes" id="UP001153620">
    <property type="component" value="Chromosome 4"/>
</dbReference>
<keyword evidence="2" id="KW-0175">Coiled coil</keyword>